<accession>A0A401TZG6</accession>
<dbReference type="STRING" id="137246.A0A401TZG6"/>
<evidence type="ECO:0000313" key="3">
    <source>
        <dbReference type="Proteomes" id="UP000287033"/>
    </source>
</evidence>
<proteinExistence type="predicted"/>
<dbReference type="EMBL" id="BEZZ01235045">
    <property type="protein sequence ID" value="GCC48038.1"/>
    <property type="molecule type" value="Genomic_DNA"/>
</dbReference>
<reference evidence="2 3" key="1">
    <citation type="journal article" date="2018" name="Nat. Ecol. Evol.">
        <title>Shark genomes provide insights into elasmobranch evolution and the origin of vertebrates.</title>
        <authorList>
            <person name="Hara Y"/>
            <person name="Yamaguchi K"/>
            <person name="Onimaru K"/>
            <person name="Kadota M"/>
            <person name="Koyanagi M"/>
            <person name="Keeley SD"/>
            <person name="Tatsumi K"/>
            <person name="Tanaka K"/>
            <person name="Motone F"/>
            <person name="Kageyama Y"/>
            <person name="Nozu R"/>
            <person name="Adachi N"/>
            <person name="Nishimura O"/>
            <person name="Nakagawa R"/>
            <person name="Tanegashima C"/>
            <person name="Kiyatake I"/>
            <person name="Matsumoto R"/>
            <person name="Murakumo K"/>
            <person name="Nishida K"/>
            <person name="Terakita A"/>
            <person name="Kuratani S"/>
            <person name="Sato K"/>
            <person name="Hyodo S Kuraku.S."/>
        </authorList>
    </citation>
    <scope>NUCLEOTIDE SEQUENCE [LARGE SCALE GENOMIC DNA]</scope>
</reference>
<keyword evidence="3" id="KW-1185">Reference proteome</keyword>
<feature type="non-terminal residue" evidence="2">
    <location>
        <position position="1"/>
    </location>
</feature>
<gene>
    <name evidence="2" type="ORF">chiPu_0032378</name>
</gene>
<dbReference type="Proteomes" id="UP000287033">
    <property type="component" value="Unassembled WGS sequence"/>
</dbReference>
<name>A0A401TZG6_CHIPU</name>
<dbReference type="OrthoDB" id="10257471at2759"/>
<evidence type="ECO:0000256" key="1">
    <source>
        <dbReference type="SAM" id="MobiDB-lite"/>
    </source>
</evidence>
<feature type="non-terminal residue" evidence="2">
    <location>
        <position position="61"/>
    </location>
</feature>
<dbReference type="AlphaFoldDB" id="A0A401TZG6"/>
<organism evidence="2 3">
    <name type="scientific">Chiloscyllium punctatum</name>
    <name type="common">Brownbanded bambooshark</name>
    <name type="synonym">Hemiscyllium punctatum</name>
    <dbReference type="NCBI Taxonomy" id="137246"/>
    <lineage>
        <taxon>Eukaryota</taxon>
        <taxon>Metazoa</taxon>
        <taxon>Chordata</taxon>
        <taxon>Craniata</taxon>
        <taxon>Vertebrata</taxon>
        <taxon>Chondrichthyes</taxon>
        <taxon>Elasmobranchii</taxon>
        <taxon>Galeomorphii</taxon>
        <taxon>Galeoidea</taxon>
        <taxon>Orectolobiformes</taxon>
        <taxon>Hemiscylliidae</taxon>
        <taxon>Chiloscyllium</taxon>
    </lineage>
</organism>
<feature type="compositionally biased region" description="Polar residues" evidence="1">
    <location>
        <begin position="51"/>
        <end position="61"/>
    </location>
</feature>
<comment type="caution">
    <text evidence="2">The sequence shown here is derived from an EMBL/GenBank/DDBJ whole genome shotgun (WGS) entry which is preliminary data.</text>
</comment>
<evidence type="ECO:0000313" key="2">
    <source>
        <dbReference type="EMBL" id="GCC48038.1"/>
    </source>
</evidence>
<feature type="compositionally biased region" description="Basic and acidic residues" evidence="1">
    <location>
        <begin position="37"/>
        <end position="49"/>
    </location>
</feature>
<sequence length="61" mass="7035">PLLMEYFSYEELKDIKVKVLARHGHVDTVEVLKELQLRNQTEDQQKLDKNSPGSNRTPPGT</sequence>
<protein>
    <submittedName>
        <fullName evidence="2">Uncharacterized protein</fullName>
    </submittedName>
</protein>
<feature type="region of interest" description="Disordered" evidence="1">
    <location>
        <begin position="37"/>
        <end position="61"/>
    </location>
</feature>